<dbReference type="InterPro" id="IPR011004">
    <property type="entry name" value="Trimer_LpxA-like_sf"/>
</dbReference>
<gene>
    <name evidence="5" type="ORF">ACFOD6_18790</name>
</gene>
<keyword evidence="4" id="KW-0012">Acyltransferase</keyword>
<dbReference type="NCBIfam" id="TIGR03308">
    <property type="entry name" value="phn_thr-fam"/>
    <property type="match status" value="1"/>
</dbReference>
<protein>
    <submittedName>
        <fullName evidence="5">Chloramphenicol acetyltransferase</fullName>
    </submittedName>
</protein>
<comment type="similarity">
    <text evidence="1">Belongs to the transferase hexapeptide repeat family.</text>
</comment>
<dbReference type="Gene3D" id="2.160.10.10">
    <property type="entry name" value="Hexapeptide repeat proteins"/>
    <property type="match status" value="1"/>
</dbReference>
<dbReference type="InterPro" id="IPR018357">
    <property type="entry name" value="Hexapep_transf_CS"/>
</dbReference>
<keyword evidence="3" id="KW-0677">Repeat</keyword>
<evidence type="ECO:0000313" key="6">
    <source>
        <dbReference type="Proteomes" id="UP001595445"/>
    </source>
</evidence>
<evidence type="ECO:0000256" key="4">
    <source>
        <dbReference type="ARBA" id="ARBA00023315"/>
    </source>
</evidence>
<sequence length="209" mass="23200">MSTRGHRLSPDGAVIHPGCLIVNSTFASWTEVGEGSRILNSTFEAYSYCDRLSDIANTTVGKFANIAAMTRIGPTDHPLETASLHHFLYRSTNYWDDIPDDAAFMAHRASRRTVIGPDTWLGHGVIVKPEVTVGVGAIVASGAVVTKDVPPYMIMAGIPAQPLRPRFDARTADRLMALAWWDWRHDRLRSALMDFRALKAEEFLDKYQG</sequence>
<evidence type="ECO:0000313" key="5">
    <source>
        <dbReference type="EMBL" id="MFC3088089.1"/>
    </source>
</evidence>
<dbReference type="InterPro" id="IPR017694">
    <property type="entry name" value="Phosphonate_tfrase_rpt"/>
</dbReference>
<keyword evidence="2" id="KW-0808">Transferase</keyword>
<dbReference type="Proteomes" id="UP001595445">
    <property type="component" value="Unassembled WGS sequence"/>
</dbReference>
<accession>A0ABV7E0L1</accession>
<dbReference type="CDD" id="cd03349">
    <property type="entry name" value="LbH_XAT"/>
    <property type="match status" value="1"/>
</dbReference>
<proteinExistence type="inferred from homology"/>
<dbReference type="PANTHER" id="PTHR43300:SF11">
    <property type="entry name" value="ACETYLTRANSFERASE RV3034C-RELATED"/>
    <property type="match status" value="1"/>
</dbReference>
<keyword evidence="6" id="KW-1185">Reference proteome</keyword>
<dbReference type="InterPro" id="IPR001451">
    <property type="entry name" value="Hexapep"/>
</dbReference>
<dbReference type="RefSeq" id="WP_354001353.1">
    <property type="nucleotide sequence ID" value="NZ_JAEACP010000031.1"/>
</dbReference>
<dbReference type="EMBL" id="JBHRSM010000048">
    <property type="protein sequence ID" value="MFC3088089.1"/>
    <property type="molecule type" value="Genomic_DNA"/>
</dbReference>
<evidence type="ECO:0000256" key="3">
    <source>
        <dbReference type="ARBA" id="ARBA00022737"/>
    </source>
</evidence>
<dbReference type="SUPFAM" id="SSF51161">
    <property type="entry name" value="Trimeric LpxA-like enzymes"/>
    <property type="match status" value="1"/>
</dbReference>
<name>A0ABV7E0L1_9RHOB</name>
<dbReference type="PANTHER" id="PTHR43300">
    <property type="entry name" value="ACETYLTRANSFERASE"/>
    <property type="match status" value="1"/>
</dbReference>
<comment type="caution">
    <text evidence="5">The sequence shown here is derived from an EMBL/GenBank/DDBJ whole genome shotgun (WGS) entry which is preliminary data.</text>
</comment>
<evidence type="ECO:0000256" key="1">
    <source>
        <dbReference type="ARBA" id="ARBA00007274"/>
    </source>
</evidence>
<dbReference type="PROSITE" id="PS00101">
    <property type="entry name" value="HEXAPEP_TRANSFERASES"/>
    <property type="match status" value="1"/>
</dbReference>
<organism evidence="5 6">
    <name type="scientific">Tabrizicola soli</name>
    <dbReference type="NCBI Taxonomy" id="2185115"/>
    <lineage>
        <taxon>Bacteria</taxon>
        <taxon>Pseudomonadati</taxon>
        <taxon>Pseudomonadota</taxon>
        <taxon>Alphaproteobacteria</taxon>
        <taxon>Rhodobacterales</taxon>
        <taxon>Paracoccaceae</taxon>
        <taxon>Tabrizicola</taxon>
    </lineage>
</organism>
<evidence type="ECO:0000256" key="2">
    <source>
        <dbReference type="ARBA" id="ARBA00022679"/>
    </source>
</evidence>
<reference evidence="6" key="1">
    <citation type="journal article" date="2019" name="Int. J. Syst. Evol. Microbiol.">
        <title>The Global Catalogue of Microorganisms (GCM) 10K type strain sequencing project: providing services to taxonomists for standard genome sequencing and annotation.</title>
        <authorList>
            <consortium name="The Broad Institute Genomics Platform"/>
            <consortium name="The Broad Institute Genome Sequencing Center for Infectious Disease"/>
            <person name="Wu L."/>
            <person name="Ma J."/>
        </authorList>
    </citation>
    <scope>NUCLEOTIDE SEQUENCE [LARGE SCALE GENOMIC DNA]</scope>
    <source>
        <strain evidence="6">KCTC 62102</strain>
    </source>
</reference>
<dbReference type="Pfam" id="PF00132">
    <property type="entry name" value="Hexapep"/>
    <property type="match status" value="1"/>
</dbReference>
<dbReference type="InterPro" id="IPR050179">
    <property type="entry name" value="Trans_hexapeptide_repeat"/>
</dbReference>